<keyword evidence="1" id="KW-0472">Membrane</keyword>
<feature type="transmembrane region" description="Helical" evidence="1">
    <location>
        <begin position="6"/>
        <end position="27"/>
    </location>
</feature>
<name>A0A4Q9LBZ0_9MICR</name>
<comment type="caution">
    <text evidence="2">The sequence shown here is derived from an EMBL/GenBank/DDBJ whole genome shotgun (WGS) entry which is preliminary data.</text>
</comment>
<keyword evidence="4" id="KW-1185">Reference proteome</keyword>
<gene>
    <name evidence="2" type="ORF">CWI37_0078p0020</name>
    <name evidence="3" type="ORF">CWI38_1528p0020</name>
</gene>
<sequence length="234" mass="26550">MTKPIILISSSLLAVLLALGIFGFISYRSANKFIENLESDYKKISESVTFKNFAALLKKEKIAMFTPNDDKINFNVLLTNDENDRNALLEALKAQKIDDFVQIKENLPKEDPNDVVTMEKPSLPDDPGFFAKVGLLLKKKQTMVSVKKLTAFIKARLDVPHDENSTWIVFLNILDKIAVESFCVEIENKKVKSISKSLSFTIDRLDEKNTDEIADFIAYIIEKNRKKDANEKAV</sequence>
<proteinExistence type="predicted"/>
<dbReference type="VEuPathDB" id="MicrosporidiaDB:CWI38_1528p0020"/>
<accession>A0A4Q9LBZ0</accession>
<dbReference type="Proteomes" id="UP000292282">
    <property type="component" value="Unassembled WGS sequence"/>
</dbReference>
<reference evidence="4 5" key="1">
    <citation type="submission" date="2017-12" db="EMBL/GenBank/DDBJ databases">
        <authorList>
            <person name="Pombert J.-F."/>
            <person name="Haag K.L."/>
            <person name="Ebert D."/>
        </authorList>
    </citation>
    <scope>NUCLEOTIDE SEQUENCE [LARGE SCALE GENOMIC DNA]</scope>
    <source>
        <strain evidence="2">FI-OER-3-3</strain>
        <strain evidence="3">IL-G-3</strain>
    </source>
</reference>
<evidence type="ECO:0000313" key="4">
    <source>
        <dbReference type="Proteomes" id="UP000292282"/>
    </source>
</evidence>
<dbReference type="EMBL" id="PITK01001528">
    <property type="protein sequence ID" value="TBU10825.1"/>
    <property type="molecule type" value="Genomic_DNA"/>
</dbReference>
<evidence type="ECO:0000313" key="5">
    <source>
        <dbReference type="Proteomes" id="UP000292362"/>
    </source>
</evidence>
<keyword evidence="1" id="KW-1133">Transmembrane helix</keyword>
<keyword evidence="1" id="KW-0812">Transmembrane</keyword>
<organism evidence="2 5">
    <name type="scientific">Hamiltosporidium tvaerminnensis</name>
    <dbReference type="NCBI Taxonomy" id="1176355"/>
    <lineage>
        <taxon>Eukaryota</taxon>
        <taxon>Fungi</taxon>
        <taxon>Fungi incertae sedis</taxon>
        <taxon>Microsporidia</taxon>
        <taxon>Dubosqiidae</taxon>
        <taxon>Hamiltosporidium</taxon>
    </lineage>
</organism>
<dbReference type="Proteomes" id="UP000292362">
    <property type="component" value="Unassembled WGS sequence"/>
</dbReference>
<evidence type="ECO:0000256" key="1">
    <source>
        <dbReference type="SAM" id="Phobius"/>
    </source>
</evidence>
<evidence type="ECO:0000313" key="2">
    <source>
        <dbReference type="EMBL" id="TBU04865.1"/>
    </source>
</evidence>
<protein>
    <submittedName>
        <fullName evidence="2">Uncharacterized protein</fullName>
    </submittedName>
</protein>
<dbReference type="EMBL" id="PITJ01000078">
    <property type="protein sequence ID" value="TBU04865.1"/>
    <property type="molecule type" value="Genomic_DNA"/>
</dbReference>
<dbReference type="AlphaFoldDB" id="A0A4Q9LBZ0"/>
<dbReference type="VEuPathDB" id="MicrosporidiaDB:CWI37_0078p0020"/>
<evidence type="ECO:0000313" key="3">
    <source>
        <dbReference type="EMBL" id="TBU10825.1"/>
    </source>
</evidence>